<sequence>MLADIPVDQDEAEAAAEEEVHVHEVTAEWPSLEPEPIPDDPVAKSDPAHAEDPDLQEAIFESCSMRPLTPLGRCIGLAPVMTRYKTAAGVSEEHEFPHDTFSYREPLLAHVEVYSFAKYHLLQPLQDLALQRMIITLRKLDCLAKEAEQELAVVIEYVYNNVPADRDEEEPARELFSQFAAVNLTDLLHGSFDALVARCGDFALDLTRKLFFR</sequence>
<dbReference type="EMBL" id="KN846952">
    <property type="protein sequence ID" value="KIV84208.1"/>
    <property type="molecule type" value="Genomic_DNA"/>
</dbReference>
<evidence type="ECO:0000313" key="3">
    <source>
        <dbReference type="Proteomes" id="UP000053599"/>
    </source>
</evidence>
<evidence type="ECO:0000256" key="1">
    <source>
        <dbReference type="SAM" id="MobiDB-lite"/>
    </source>
</evidence>
<feature type="region of interest" description="Disordered" evidence="1">
    <location>
        <begin position="1"/>
        <end position="51"/>
    </location>
</feature>
<dbReference type="Proteomes" id="UP000053599">
    <property type="component" value="Unassembled WGS sequence"/>
</dbReference>
<name>A0A0D1ZBS1_9EURO</name>
<feature type="non-terminal residue" evidence="2">
    <location>
        <position position="213"/>
    </location>
</feature>
<reference evidence="2 3" key="1">
    <citation type="submission" date="2015-01" db="EMBL/GenBank/DDBJ databases">
        <title>The Genome Sequence of Exophiala sideris CBS121828.</title>
        <authorList>
            <consortium name="The Broad Institute Genomics Platform"/>
            <person name="Cuomo C."/>
            <person name="de Hoog S."/>
            <person name="Gorbushina A."/>
            <person name="Stielow B."/>
            <person name="Teixiera M."/>
            <person name="Abouelleil A."/>
            <person name="Chapman S.B."/>
            <person name="Priest M."/>
            <person name="Young S.K."/>
            <person name="Wortman J."/>
            <person name="Nusbaum C."/>
            <person name="Birren B."/>
        </authorList>
    </citation>
    <scope>NUCLEOTIDE SEQUENCE [LARGE SCALE GENOMIC DNA]</scope>
    <source>
        <strain evidence="2 3">CBS 121828</strain>
    </source>
</reference>
<organism evidence="2 3">
    <name type="scientific">Exophiala sideris</name>
    <dbReference type="NCBI Taxonomy" id="1016849"/>
    <lineage>
        <taxon>Eukaryota</taxon>
        <taxon>Fungi</taxon>
        <taxon>Dikarya</taxon>
        <taxon>Ascomycota</taxon>
        <taxon>Pezizomycotina</taxon>
        <taxon>Eurotiomycetes</taxon>
        <taxon>Chaetothyriomycetidae</taxon>
        <taxon>Chaetothyriales</taxon>
        <taxon>Herpotrichiellaceae</taxon>
        <taxon>Exophiala</taxon>
    </lineage>
</organism>
<feature type="compositionally biased region" description="Acidic residues" evidence="1">
    <location>
        <begin position="7"/>
        <end position="17"/>
    </location>
</feature>
<protein>
    <submittedName>
        <fullName evidence="2">Uncharacterized protein</fullName>
    </submittedName>
</protein>
<evidence type="ECO:0000313" key="2">
    <source>
        <dbReference type="EMBL" id="KIV84208.1"/>
    </source>
</evidence>
<dbReference type="OrthoDB" id="9997739at2759"/>
<accession>A0A0D1ZBS1</accession>
<dbReference type="HOGENOM" id="CLU_1297107_0_0_1"/>
<feature type="compositionally biased region" description="Basic and acidic residues" evidence="1">
    <location>
        <begin position="41"/>
        <end position="51"/>
    </location>
</feature>
<gene>
    <name evidence="2" type="ORF">PV11_06175</name>
</gene>
<dbReference type="STRING" id="1016849.A0A0D1ZBS1"/>
<dbReference type="AlphaFoldDB" id="A0A0D1ZBS1"/>
<proteinExistence type="predicted"/>